<evidence type="ECO:0000313" key="2">
    <source>
        <dbReference type="Proteomes" id="UP000831796"/>
    </source>
</evidence>
<dbReference type="AlphaFoldDB" id="A0A8T9Q3P7"/>
<reference evidence="1" key="1">
    <citation type="submission" date="2022-04" db="EMBL/GenBank/DDBJ databases">
        <title>Hymenobacter sp. isolated from the air.</title>
        <authorList>
            <person name="Won M."/>
            <person name="Lee C.-M."/>
            <person name="Woen H.-Y."/>
            <person name="Kwon S.-W."/>
        </authorList>
    </citation>
    <scope>NUCLEOTIDE SEQUENCE</scope>
    <source>
        <strain evidence="1">5116S-3</strain>
    </source>
</reference>
<sequence>MNPAHYPPEVYTLLYADEAGEIVGLEEVQLLEPVPTGRIPALVGLLTSTDRYLAYQCGLILAAWGVKHGVDYLRQLLETRIDKTTALEPHRLWGEDNVYDVIAEALSLAWRYSAYDKAEIVAILAEVLALYGECYFESKLKHVLLNSSIPELAPAVKQALQLAVVHQRYYQASQLLPVLAKYDKTYALTLVGQFEKLLGQDKRIQYNLEEMRTYL</sequence>
<gene>
    <name evidence="1" type="ORF">MUN79_24200</name>
</gene>
<name>A0A8T9Q3P7_9BACT</name>
<dbReference type="Proteomes" id="UP000831796">
    <property type="component" value="Chromosome"/>
</dbReference>
<accession>A0A8T9Q3P7</accession>
<dbReference type="KEGG" id="hcu:MUN79_24200"/>
<dbReference type="RefSeq" id="WP_244675079.1">
    <property type="nucleotide sequence ID" value="NZ_CP095046.1"/>
</dbReference>
<proteinExistence type="predicted"/>
<organism evidence="1 2">
    <name type="scientific">Hymenobacter cellulosilyticus</name>
    <dbReference type="NCBI Taxonomy" id="2932248"/>
    <lineage>
        <taxon>Bacteria</taxon>
        <taxon>Pseudomonadati</taxon>
        <taxon>Bacteroidota</taxon>
        <taxon>Cytophagia</taxon>
        <taxon>Cytophagales</taxon>
        <taxon>Hymenobacteraceae</taxon>
        <taxon>Hymenobacter</taxon>
    </lineage>
</organism>
<evidence type="ECO:0000313" key="1">
    <source>
        <dbReference type="EMBL" id="UOQ71675.1"/>
    </source>
</evidence>
<dbReference type="EMBL" id="CP095046">
    <property type="protein sequence ID" value="UOQ71675.1"/>
    <property type="molecule type" value="Genomic_DNA"/>
</dbReference>
<keyword evidence="2" id="KW-1185">Reference proteome</keyword>
<protein>
    <submittedName>
        <fullName evidence="1">Uncharacterized protein</fullName>
    </submittedName>
</protein>